<accession>A0A5C3QTW8</accession>
<evidence type="ECO:0000313" key="6">
    <source>
        <dbReference type="Proteomes" id="UP000305067"/>
    </source>
</evidence>
<dbReference type="EC" id="2.5.1.-" evidence="4"/>
<dbReference type="CDD" id="cd00475">
    <property type="entry name" value="Cis_IPPS"/>
    <property type="match status" value="1"/>
</dbReference>
<dbReference type="Gene3D" id="3.40.1180.10">
    <property type="entry name" value="Decaprenyl diphosphate synthase-like"/>
    <property type="match status" value="1"/>
</dbReference>
<dbReference type="AlphaFoldDB" id="A0A5C3QTW8"/>
<dbReference type="InterPro" id="IPR018520">
    <property type="entry name" value="UPP_synth-like_CS"/>
</dbReference>
<keyword evidence="6" id="KW-1185">Reference proteome</keyword>
<dbReference type="GO" id="GO:0005783">
    <property type="term" value="C:endoplasmic reticulum"/>
    <property type="evidence" value="ECO:0007669"/>
    <property type="project" value="TreeGrafter"/>
</dbReference>
<dbReference type="GO" id="GO:0016094">
    <property type="term" value="P:polyprenol biosynthetic process"/>
    <property type="evidence" value="ECO:0007669"/>
    <property type="project" value="TreeGrafter"/>
</dbReference>
<dbReference type="PANTHER" id="PTHR10291">
    <property type="entry name" value="DEHYDRODOLICHYL DIPHOSPHATE SYNTHASE FAMILY MEMBER"/>
    <property type="match status" value="1"/>
</dbReference>
<dbReference type="InterPro" id="IPR036424">
    <property type="entry name" value="UPP_synth-like_sf"/>
</dbReference>
<protein>
    <recommendedName>
        <fullName evidence="4">Alkyl transferase</fullName>
        <ecNumber evidence="4">2.5.1.-</ecNumber>
    </recommendedName>
</protein>
<keyword evidence="2 4" id="KW-0808">Transferase</keyword>
<dbReference type="GO" id="GO:0005811">
    <property type="term" value="C:lipid droplet"/>
    <property type="evidence" value="ECO:0007669"/>
    <property type="project" value="TreeGrafter"/>
</dbReference>
<dbReference type="STRING" id="1884261.A0A5C3QTW8"/>
<proteinExistence type="inferred from homology"/>
<dbReference type="GO" id="GO:0045547">
    <property type="term" value="F:ditrans,polycis-polyprenyl diphosphate synthase [(2E,6E)-farnesyl diphosphate specific] activity"/>
    <property type="evidence" value="ECO:0007669"/>
    <property type="project" value="TreeGrafter"/>
</dbReference>
<dbReference type="InterPro" id="IPR001441">
    <property type="entry name" value="UPP_synth-like"/>
</dbReference>
<dbReference type="Pfam" id="PF01255">
    <property type="entry name" value="Prenyltransf"/>
    <property type="match status" value="1"/>
</dbReference>
<dbReference type="SUPFAM" id="SSF64005">
    <property type="entry name" value="Undecaprenyl diphosphate synthase"/>
    <property type="match status" value="1"/>
</dbReference>
<dbReference type="OrthoDB" id="4173905at2759"/>
<dbReference type="NCBIfam" id="TIGR00055">
    <property type="entry name" value="uppS"/>
    <property type="match status" value="1"/>
</dbReference>
<dbReference type="PROSITE" id="PS01066">
    <property type="entry name" value="UPP_SYNTHASE"/>
    <property type="match status" value="1"/>
</dbReference>
<organism evidence="5 6">
    <name type="scientific">Pterulicium gracile</name>
    <dbReference type="NCBI Taxonomy" id="1884261"/>
    <lineage>
        <taxon>Eukaryota</taxon>
        <taxon>Fungi</taxon>
        <taxon>Dikarya</taxon>
        <taxon>Basidiomycota</taxon>
        <taxon>Agaricomycotina</taxon>
        <taxon>Agaricomycetes</taxon>
        <taxon>Agaricomycetidae</taxon>
        <taxon>Agaricales</taxon>
        <taxon>Pleurotineae</taxon>
        <taxon>Pterulaceae</taxon>
        <taxon>Pterulicium</taxon>
    </lineage>
</organism>
<sequence>MSDLNYPEIAQVAARLSIKDPAPTHSDSIPSWISTTVSTWTQNALLRVLRAGPIPQHIAFVMDGNRRYARMHQREVHEGHSQGFVSLRRMLEVCLRLDVKCVSAYAFAIDNFKRSPSEVDALMKLAEEKLFELSQHGDLLQEYGVRLNIIGRRRALPPAVREAAQKAEELTRNNTRAILNLCMPYASTDEMTQAICMTVDNAVEEGKDGEDIGEADIEANLMTSLGGSPPLDMLVRTSGVRRLSDFLLWQCCEDTQLYFSPTYWPDFGFWDFLPILLQYQRKMLHAPSR</sequence>
<gene>
    <name evidence="5" type="ORF">BDV98DRAFT_563839</name>
</gene>
<evidence type="ECO:0000256" key="4">
    <source>
        <dbReference type="RuleBase" id="RU363018"/>
    </source>
</evidence>
<dbReference type="PANTHER" id="PTHR10291:SF43">
    <property type="entry name" value="DEHYDRODOLICHYL DIPHOSPHATE SYNTHASE COMPLEX SUBUNIT DHDDS"/>
    <property type="match status" value="1"/>
</dbReference>
<evidence type="ECO:0000313" key="5">
    <source>
        <dbReference type="EMBL" id="TFL04270.1"/>
    </source>
</evidence>
<dbReference type="EMBL" id="ML178819">
    <property type="protein sequence ID" value="TFL04270.1"/>
    <property type="molecule type" value="Genomic_DNA"/>
</dbReference>
<dbReference type="HAMAP" id="MF_01139">
    <property type="entry name" value="ISPT"/>
    <property type="match status" value="1"/>
</dbReference>
<dbReference type="GO" id="GO:0016020">
    <property type="term" value="C:membrane"/>
    <property type="evidence" value="ECO:0007669"/>
    <property type="project" value="TreeGrafter"/>
</dbReference>
<comment type="similarity">
    <text evidence="1 4">Belongs to the UPP synthase family.</text>
</comment>
<dbReference type="Proteomes" id="UP000305067">
    <property type="component" value="Unassembled WGS sequence"/>
</dbReference>
<reference evidence="5 6" key="1">
    <citation type="journal article" date="2019" name="Nat. Ecol. Evol.">
        <title>Megaphylogeny resolves global patterns of mushroom evolution.</title>
        <authorList>
            <person name="Varga T."/>
            <person name="Krizsan K."/>
            <person name="Foldi C."/>
            <person name="Dima B."/>
            <person name="Sanchez-Garcia M."/>
            <person name="Sanchez-Ramirez S."/>
            <person name="Szollosi G.J."/>
            <person name="Szarkandi J.G."/>
            <person name="Papp V."/>
            <person name="Albert L."/>
            <person name="Andreopoulos W."/>
            <person name="Angelini C."/>
            <person name="Antonin V."/>
            <person name="Barry K.W."/>
            <person name="Bougher N.L."/>
            <person name="Buchanan P."/>
            <person name="Buyck B."/>
            <person name="Bense V."/>
            <person name="Catcheside P."/>
            <person name="Chovatia M."/>
            <person name="Cooper J."/>
            <person name="Damon W."/>
            <person name="Desjardin D."/>
            <person name="Finy P."/>
            <person name="Geml J."/>
            <person name="Haridas S."/>
            <person name="Hughes K."/>
            <person name="Justo A."/>
            <person name="Karasinski D."/>
            <person name="Kautmanova I."/>
            <person name="Kiss B."/>
            <person name="Kocsube S."/>
            <person name="Kotiranta H."/>
            <person name="LaButti K.M."/>
            <person name="Lechner B.E."/>
            <person name="Liimatainen K."/>
            <person name="Lipzen A."/>
            <person name="Lukacs Z."/>
            <person name="Mihaltcheva S."/>
            <person name="Morgado L.N."/>
            <person name="Niskanen T."/>
            <person name="Noordeloos M.E."/>
            <person name="Ohm R.A."/>
            <person name="Ortiz-Santana B."/>
            <person name="Ovrebo C."/>
            <person name="Racz N."/>
            <person name="Riley R."/>
            <person name="Savchenko A."/>
            <person name="Shiryaev A."/>
            <person name="Soop K."/>
            <person name="Spirin V."/>
            <person name="Szebenyi C."/>
            <person name="Tomsovsky M."/>
            <person name="Tulloss R.E."/>
            <person name="Uehling J."/>
            <person name="Grigoriev I.V."/>
            <person name="Vagvolgyi C."/>
            <person name="Papp T."/>
            <person name="Martin F.M."/>
            <person name="Miettinen O."/>
            <person name="Hibbett D.S."/>
            <person name="Nagy L.G."/>
        </authorList>
    </citation>
    <scope>NUCLEOTIDE SEQUENCE [LARGE SCALE GENOMIC DNA]</scope>
    <source>
        <strain evidence="5 6">CBS 309.79</strain>
    </source>
</reference>
<keyword evidence="3" id="KW-0460">Magnesium</keyword>
<name>A0A5C3QTW8_9AGAR</name>
<evidence type="ECO:0000256" key="3">
    <source>
        <dbReference type="ARBA" id="ARBA00022842"/>
    </source>
</evidence>
<dbReference type="FunFam" id="3.40.1180.10:FF:000005">
    <property type="entry name" value="Alkyl transferase"/>
    <property type="match status" value="1"/>
</dbReference>
<evidence type="ECO:0000256" key="2">
    <source>
        <dbReference type="ARBA" id="ARBA00022679"/>
    </source>
</evidence>
<dbReference type="GO" id="GO:1904423">
    <property type="term" value="C:dehydrodolichyl diphosphate synthase complex"/>
    <property type="evidence" value="ECO:0007669"/>
    <property type="project" value="TreeGrafter"/>
</dbReference>
<evidence type="ECO:0000256" key="1">
    <source>
        <dbReference type="ARBA" id="ARBA00005432"/>
    </source>
</evidence>